<protein>
    <submittedName>
        <fullName evidence="4">Sulfotransferase domain-containing protein</fullName>
    </submittedName>
</protein>
<comment type="caution">
    <text evidence="4">The sequence shown here is derived from an EMBL/GenBank/DDBJ whole genome shotgun (WGS) entry which is preliminary data.</text>
</comment>
<dbReference type="GO" id="GO:0008146">
    <property type="term" value="F:sulfotransferase activity"/>
    <property type="evidence" value="ECO:0007669"/>
    <property type="project" value="InterPro"/>
</dbReference>
<dbReference type="PANTHER" id="PTHR10605">
    <property type="entry name" value="HEPARAN SULFATE SULFOTRANSFERASE"/>
    <property type="match status" value="1"/>
</dbReference>
<sequence>MLPIIVDSRRSSSMHVGHIIVIGAMKAGTTTLYHLLSQHRQIMTSFDNGYRSPKELDYFLYNRNRSYNYFFRRRLLSRTWTLEASPNYTKTHMANGCETRIASLPKRTRLIYILRDPIERIDSHIAHNLHIGRDVNGEKAARRLIDISQYWKHIQRFAEAGLSDSLLLLDFDDLCRKPVDAVRRIHEFVGIPFEEPTDVRALNVRQKKGRHLTEDEERRYWAAMRPDVEALAESGRFDRARGWLENWTSKYG</sequence>
<dbReference type="AlphaFoldDB" id="A0A2T5B0Z6"/>
<evidence type="ECO:0000256" key="2">
    <source>
        <dbReference type="ARBA" id="ARBA00023180"/>
    </source>
</evidence>
<dbReference type="Pfam" id="PF00685">
    <property type="entry name" value="Sulfotransfer_1"/>
    <property type="match status" value="1"/>
</dbReference>
<evidence type="ECO:0000313" key="4">
    <source>
        <dbReference type="EMBL" id="PTM92656.1"/>
    </source>
</evidence>
<dbReference type="Gene3D" id="3.40.50.300">
    <property type="entry name" value="P-loop containing nucleotide triphosphate hydrolases"/>
    <property type="match status" value="1"/>
</dbReference>
<evidence type="ECO:0000259" key="3">
    <source>
        <dbReference type="Pfam" id="PF00685"/>
    </source>
</evidence>
<dbReference type="InterPro" id="IPR027417">
    <property type="entry name" value="P-loop_NTPase"/>
</dbReference>
<dbReference type="SUPFAM" id="SSF52540">
    <property type="entry name" value="P-loop containing nucleoside triphosphate hydrolases"/>
    <property type="match status" value="1"/>
</dbReference>
<dbReference type="OrthoDB" id="9778870at2"/>
<dbReference type="InterPro" id="IPR000863">
    <property type="entry name" value="Sulfotransferase_dom"/>
</dbReference>
<proteinExistence type="predicted"/>
<evidence type="ECO:0000313" key="5">
    <source>
        <dbReference type="Proteomes" id="UP000241247"/>
    </source>
</evidence>
<dbReference type="PANTHER" id="PTHR10605:SF56">
    <property type="entry name" value="BIFUNCTIONAL HEPARAN SULFATE N-DEACETYLASE_N-SULFOTRANSFERASE"/>
    <property type="match status" value="1"/>
</dbReference>
<dbReference type="InterPro" id="IPR037359">
    <property type="entry name" value="NST/OST"/>
</dbReference>
<gene>
    <name evidence="4" type="ORF">C7449_10769</name>
</gene>
<reference evidence="4 5" key="1">
    <citation type="submission" date="2018-04" db="EMBL/GenBank/DDBJ databases">
        <title>Genomic Encyclopedia of Type Strains, Phase IV (KMG-IV): sequencing the most valuable type-strain genomes for metagenomic binning, comparative biology and taxonomic classification.</title>
        <authorList>
            <person name="Goeker M."/>
        </authorList>
    </citation>
    <scope>NUCLEOTIDE SEQUENCE [LARGE SCALE GENOMIC DNA]</scope>
    <source>
        <strain evidence="4 5">DSM 7138</strain>
    </source>
</reference>
<dbReference type="EMBL" id="PZZZ01000007">
    <property type="protein sequence ID" value="PTM92656.1"/>
    <property type="molecule type" value="Genomic_DNA"/>
</dbReference>
<keyword evidence="2" id="KW-0325">Glycoprotein</keyword>
<keyword evidence="1 4" id="KW-0808">Transferase</keyword>
<feature type="domain" description="Sulfotransferase" evidence="3">
    <location>
        <begin position="18"/>
        <end position="195"/>
    </location>
</feature>
<organism evidence="4 5">
    <name type="scientific">Mycoplana dimorpha</name>
    <dbReference type="NCBI Taxonomy" id="28320"/>
    <lineage>
        <taxon>Bacteria</taxon>
        <taxon>Pseudomonadati</taxon>
        <taxon>Pseudomonadota</taxon>
        <taxon>Alphaproteobacteria</taxon>
        <taxon>Hyphomicrobiales</taxon>
        <taxon>Rhizobiaceae</taxon>
        <taxon>Mycoplana</taxon>
    </lineage>
</organism>
<keyword evidence="5" id="KW-1185">Reference proteome</keyword>
<evidence type="ECO:0000256" key="1">
    <source>
        <dbReference type="ARBA" id="ARBA00022679"/>
    </source>
</evidence>
<dbReference type="Proteomes" id="UP000241247">
    <property type="component" value="Unassembled WGS sequence"/>
</dbReference>
<accession>A0A2T5B0Z6</accession>
<name>A0A2T5B0Z6_MYCDI</name>